<evidence type="ECO:0000313" key="6">
    <source>
        <dbReference type="Proteomes" id="UP000281468"/>
    </source>
</evidence>
<evidence type="ECO:0000313" key="4">
    <source>
        <dbReference type="EMBL" id="RMZ12500.1"/>
    </source>
</evidence>
<dbReference type="AlphaFoldDB" id="A0A3M7G4I3"/>
<dbReference type="Pfam" id="PF05022">
    <property type="entry name" value="SRP40_C"/>
    <property type="match status" value="1"/>
</dbReference>
<comment type="caution">
    <text evidence="3">The sequence shown here is derived from an EMBL/GenBank/DDBJ whole genome shotgun (WGS) entry which is preliminary data.</text>
</comment>
<proteinExistence type="predicted"/>
<evidence type="ECO:0000313" key="5">
    <source>
        <dbReference type="Proteomes" id="UP000269539"/>
    </source>
</evidence>
<feature type="compositionally biased region" description="Basic and acidic residues" evidence="1">
    <location>
        <begin position="260"/>
        <end position="273"/>
    </location>
</feature>
<dbReference type="EMBL" id="QWIO01000039">
    <property type="protein sequence ID" value="RMZ12500.1"/>
    <property type="molecule type" value="Genomic_DNA"/>
</dbReference>
<feature type="domain" description="Srp40 C-terminal" evidence="2">
    <location>
        <begin position="400"/>
        <end position="466"/>
    </location>
</feature>
<feature type="region of interest" description="Disordered" evidence="1">
    <location>
        <begin position="110"/>
        <end position="381"/>
    </location>
</feature>
<feature type="compositionally biased region" description="Low complexity" evidence="1">
    <location>
        <begin position="274"/>
        <end position="304"/>
    </location>
</feature>
<dbReference type="Proteomes" id="UP000269539">
    <property type="component" value="Unassembled WGS sequence"/>
</dbReference>
<gene>
    <name evidence="3" type="ORF">D0862_08613</name>
    <name evidence="4" type="ORF">D0864_00702</name>
</gene>
<feature type="compositionally biased region" description="Acidic residues" evidence="1">
    <location>
        <begin position="160"/>
        <end position="172"/>
    </location>
</feature>
<protein>
    <recommendedName>
        <fullName evidence="2">Srp40 C-terminal domain-containing protein</fullName>
    </recommendedName>
</protein>
<accession>A0A3M7G4I3</accession>
<dbReference type="EMBL" id="QWIQ01000294">
    <property type="protein sequence ID" value="RMY96048.1"/>
    <property type="molecule type" value="Genomic_DNA"/>
</dbReference>
<dbReference type="PANTHER" id="PTHR23216">
    <property type="entry name" value="NUCLEOLAR AND COILED-BODY PHOSPHOPROTEIN 1"/>
    <property type="match status" value="1"/>
</dbReference>
<dbReference type="InterPro" id="IPR039191">
    <property type="entry name" value="Nopp140-like"/>
</dbReference>
<evidence type="ECO:0000313" key="3">
    <source>
        <dbReference type="EMBL" id="RMY96048.1"/>
    </source>
</evidence>
<sequence length="468" mass="50307">MPSDKKAKAAKGHDEKISAKLWQPANSDTPAPRLLDVLSQCAHFFDQLRYTKTLTALLDEAKNNGFRVNVSEWDRGCREEHAAPLLELWEEWYRRNDGFPVVPGDEQVMEEAKAEKNGKKSKKSKKEESSSDSSSSSESDSDSESSSDEDETEGHKAGAVEDEAESTSDDSSDASSDSDSSDSEAEKAKPAQKRKRAATPSSSEDESSESDRSSDSDSSSDESDARPTKRTKVQSKAKDDDSSDASSSSDSDSDSDSDDDKAGGVDVDMKDAESSSASSDSDSDSSDSSSSDSESSSSSDSDSSSPPPKKQKGSKKVKEESAGSAASSATLDNESDPAPSKKSKKSKKAEPKSAETKDEILAPAAAVEGEPNTGGIHPDRLRQMPASNETVKQLKKQNVPFSRIPADTKVDPRFSSNDYVPYDYANRAYQDLIVTKGKGFTKEKNKKKRGSYRGGAIDLAPKGIKFED</sequence>
<dbReference type="InterPro" id="IPR007718">
    <property type="entry name" value="Srp40_C"/>
</dbReference>
<name>A0A3M7G4I3_HORWE</name>
<feature type="region of interest" description="Disordered" evidence="1">
    <location>
        <begin position="1"/>
        <end position="20"/>
    </location>
</feature>
<feature type="compositionally biased region" description="Acidic residues" evidence="1">
    <location>
        <begin position="139"/>
        <end position="152"/>
    </location>
</feature>
<reference evidence="5 6" key="1">
    <citation type="journal article" date="2018" name="BMC Genomics">
        <title>Genomic evidence for intraspecific hybridization in a clonal and extremely halotolerant yeast.</title>
        <authorList>
            <person name="Gostincar C."/>
            <person name="Stajich J.E."/>
            <person name="Zupancic J."/>
            <person name="Zalar P."/>
            <person name="Gunde-Cimerman N."/>
        </authorList>
    </citation>
    <scope>NUCLEOTIDE SEQUENCE [LARGE SCALE GENOMIC DNA]</scope>
    <source>
        <strain evidence="4 5">EXF-10513</strain>
        <strain evidence="3 6">EXF-171</strain>
    </source>
</reference>
<feature type="compositionally biased region" description="Basic and acidic residues" evidence="1">
    <location>
        <begin position="1"/>
        <end position="18"/>
    </location>
</feature>
<organism evidence="3 6">
    <name type="scientific">Hortaea werneckii</name>
    <name type="common">Black yeast</name>
    <name type="synonym">Cladosporium werneckii</name>
    <dbReference type="NCBI Taxonomy" id="91943"/>
    <lineage>
        <taxon>Eukaryota</taxon>
        <taxon>Fungi</taxon>
        <taxon>Dikarya</taxon>
        <taxon>Ascomycota</taxon>
        <taxon>Pezizomycotina</taxon>
        <taxon>Dothideomycetes</taxon>
        <taxon>Dothideomycetidae</taxon>
        <taxon>Mycosphaerellales</taxon>
        <taxon>Teratosphaeriaceae</taxon>
        <taxon>Hortaea</taxon>
    </lineage>
</organism>
<dbReference type="Proteomes" id="UP000281468">
    <property type="component" value="Unassembled WGS sequence"/>
</dbReference>
<dbReference type="GO" id="GO:0005654">
    <property type="term" value="C:nucleoplasm"/>
    <property type="evidence" value="ECO:0007669"/>
    <property type="project" value="TreeGrafter"/>
</dbReference>
<evidence type="ECO:0000256" key="1">
    <source>
        <dbReference type="SAM" id="MobiDB-lite"/>
    </source>
</evidence>
<evidence type="ECO:0000259" key="2">
    <source>
        <dbReference type="Pfam" id="PF05022"/>
    </source>
</evidence>
<dbReference type="VEuPathDB" id="FungiDB:BTJ68_06577"/>
<feature type="compositionally biased region" description="Basic and acidic residues" evidence="1">
    <location>
        <begin position="348"/>
        <end position="360"/>
    </location>
</feature>
<dbReference type="GO" id="GO:0005730">
    <property type="term" value="C:nucleolus"/>
    <property type="evidence" value="ECO:0007669"/>
    <property type="project" value="InterPro"/>
</dbReference>
<dbReference type="PANTHER" id="PTHR23216:SF1">
    <property type="entry name" value="NUCLEOLAR AND COILED-BODY PHOSPHOPROTEIN 1"/>
    <property type="match status" value="1"/>
</dbReference>